<sequence>MLFIKFGKKEHLEQLRNGIVHFSTLKTFQKDPTSFRGDKMEGRLYIDPKQPMLVNGLDISSFMKECVISYETNCPEFSFSASILSRKNCHKCTDGLYTVNQEYLNEMRQFGECFLTINAFELIEALRTEFSNTGSGFEYHPVVYINKTNYSKIQEYFNNLSSKNRLTGHLFLKDDTNSYRIQNEWRMVLFDFNNHYPADNNGVNVKTCYLTEMPVLDTESLATLRCSEEYLFDEKENSHADT</sequence>
<gene>
    <name evidence="1" type="ORF">H8Z83_02405</name>
</gene>
<accession>A0A923MEF1</accession>
<dbReference type="Proteomes" id="UP000620327">
    <property type="component" value="Unassembled WGS sequence"/>
</dbReference>
<keyword evidence="2" id="KW-1185">Reference proteome</keyword>
<organism evidence="1 2">
    <name type="scientific">Dysosmobacter segnis</name>
    <dbReference type="NCBI Taxonomy" id="2763042"/>
    <lineage>
        <taxon>Bacteria</taxon>
        <taxon>Bacillati</taxon>
        <taxon>Bacillota</taxon>
        <taxon>Clostridia</taxon>
        <taxon>Eubacteriales</taxon>
        <taxon>Oscillospiraceae</taxon>
        <taxon>Dysosmobacter</taxon>
    </lineage>
</organism>
<evidence type="ECO:0000313" key="2">
    <source>
        <dbReference type="Proteomes" id="UP000620327"/>
    </source>
</evidence>
<protein>
    <submittedName>
        <fullName evidence="1">Uncharacterized protein</fullName>
    </submittedName>
</protein>
<name>A0A923MEF1_9FIRM</name>
<proteinExistence type="predicted"/>
<dbReference type="EMBL" id="JACOQI010000002">
    <property type="protein sequence ID" value="MBC5769197.1"/>
    <property type="molecule type" value="Genomic_DNA"/>
</dbReference>
<evidence type="ECO:0000313" key="1">
    <source>
        <dbReference type="EMBL" id="MBC5769197.1"/>
    </source>
</evidence>
<dbReference type="AlphaFoldDB" id="A0A923MEF1"/>
<reference evidence="1" key="1">
    <citation type="submission" date="2020-08" db="EMBL/GenBank/DDBJ databases">
        <title>Genome public.</title>
        <authorList>
            <person name="Liu C."/>
            <person name="Sun Q."/>
        </authorList>
    </citation>
    <scope>NUCLEOTIDE SEQUENCE</scope>
    <source>
        <strain evidence="1">BX15</strain>
    </source>
</reference>
<comment type="caution">
    <text evidence="1">The sequence shown here is derived from an EMBL/GenBank/DDBJ whole genome shotgun (WGS) entry which is preliminary data.</text>
</comment>
<dbReference type="RefSeq" id="WP_187013583.1">
    <property type="nucleotide sequence ID" value="NZ_JACOQI010000002.1"/>
</dbReference>